<keyword evidence="2 3" id="KW-0040">ANK repeat</keyword>
<evidence type="ECO:0000256" key="3">
    <source>
        <dbReference type="PROSITE-ProRule" id="PRU00023"/>
    </source>
</evidence>
<evidence type="ECO:0008006" key="6">
    <source>
        <dbReference type="Google" id="ProtNLM"/>
    </source>
</evidence>
<name>A0A8J3Q982_9ACTN</name>
<dbReference type="EMBL" id="BONY01000021">
    <property type="protein sequence ID" value="GIH05779.1"/>
    <property type="molecule type" value="Genomic_DNA"/>
</dbReference>
<comment type="caution">
    <text evidence="4">The sequence shown here is derived from an EMBL/GenBank/DDBJ whole genome shotgun (WGS) entry which is preliminary data.</text>
</comment>
<feature type="repeat" description="ANK" evidence="3">
    <location>
        <begin position="68"/>
        <end position="100"/>
    </location>
</feature>
<evidence type="ECO:0000256" key="1">
    <source>
        <dbReference type="ARBA" id="ARBA00022737"/>
    </source>
</evidence>
<dbReference type="PROSITE" id="PS50297">
    <property type="entry name" value="ANK_REP_REGION"/>
    <property type="match status" value="2"/>
</dbReference>
<dbReference type="SMART" id="SM00248">
    <property type="entry name" value="ANK"/>
    <property type="match status" value="2"/>
</dbReference>
<accession>A0A8J3Q982</accession>
<dbReference type="InterPro" id="IPR002110">
    <property type="entry name" value="Ankyrin_rpt"/>
</dbReference>
<dbReference type="AlphaFoldDB" id="A0A8J3Q982"/>
<dbReference type="Proteomes" id="UP000612899">
    <property type="component" value="Unassembled WGS sequence"/>
</dbReference>
<evidence type="ECO:0000313" key="5">
    <source>
        <dbReference type="Proteomes" id="UP000612899"/>
    </source>
</evidence>
<dbReference type="Pfam" id="PF12796">
    <property type="entry name" value="Ank_2"/>
    <property type="match status" value="1"/>
</dbReference>
<dbReference type="SUPFAM" id="SSF48403">
    <property type="entry name" value="Ankyrin repeat"/>
    <property type="match status" value="1"/>
</dbReference>
<dbReference type="Gene3D" id="1.25.40.20">
    <property type="entry name" value="Ankyrin repeat-containing domain"/>
    <property type="match status" value="1"/>
</dbReference>
<dbReference type="RefSeq" id="WP_203909617.1">
    <property type="nucleotide sequence ID" value="NZ_BONY01000021.1"/>
</dbReference>
<reference evidence="4" key="1">
    <citation type="submission" date="2021-01" db="EMBL/GenBank/DDBJ databases">
        <title>Whole genome shotgun sequence of Rhizocola hellebori NBRC 109834.</title>
        <authorList>
            <person name="Komaki H."/>
            <person name="Tamura T."/>
        </authorList>
    </citation>
    <scope>NUCLEOTIDE SEQUENCE</scope>
    <source>
        <strain evidence="4">NBRC 109834</strain>
    </source>
</reference>
<evidence type="ECO:0000313" key="4">
    <source>
        <dbReference type="EMBL" id="GIH05779.1"/>
    </source>
</evidence>
<sequence>MTDSDLFFRLAREGQADELAACIDAGVSVDLANDRGDSLLMLASYHGHREATNALLTRGADPNVANDRGQTPLAGAVFKGDLDIIEALLKHGADPGAGSPSAIATAAMFGREDLLNLLS</sequence>
<proteinExistence type="predicted"/>
<evidence type="ECO:0000256" key="2">
    <source>
        <dbReference type="ARBA" id="ARBA00023043"/>
    </source>
</evidence>
<protein>
    <recommendedName>
        <fullName evidence="6">Ankyrin repeat domain-containing protein</fullName>
    </recommendedName>
</protein>
<dbReference type="PROSITE" id="PS50088">
    <property type="entry name" value="ANK_REPEAT"/>
    <property type="match status" value="2"/>
</dbReference>
<dbReference type="InterPro" id="IPR036770">
    <property type="entry name" value="Ankyrin_rpt-contain_sf"/>
</dbReference>
<keyword evidence="1" id="KW-0677">Repeat</keyword>
<feature type="repeat" description="ANK" evidence="3">
    <location>
        <begin position="35"/>
        <end position="67"/>
    </location>
</feature>
<keyword evidence="5" id="KW-1185">Reference proteome</keyword>
<gene>
    <name evidence="4" type="ORF">Rhe02_38460</name>
</gene>
<organism evidence="4 5">
    <name type="scientific">Rhizocola hellebori</name>
    <dbReference type="NCBI Taxonomy" id="1392758"/>
    <lineage>
        <taxon>Bacteria</taxon>
        <taxon>Bacillati</taxon>
        <taxon>Actinomycetota</taxon>
        <taxon>Actinomycetes</taxon>
        <taxon>Micromonosporales</taxon>
        <taxon>Micromonosporaceae</taxon>
        <taxon>Rhizocola</taxon>
    </lineage>
</organism>
<dbReference type="PANTHER" id="PTHR24171">
    <property type="entry name" value="ANKYRIN REPEAT DOMAIN-CONTAINING PROTEIN 39-RELATED"/>
    <property type="match status" value="1"/>
</dbReference>